<sequence>MFTVWLKDPLHPDLDAQAYTVQVYCDEHGVPIRYRLPLVAQTCYDNTCKPMDVVLYWNGLGDFVNLEPVPGRPLTKTEKETRFSEEDYKLLGAILQDKRSVLKHYQLKTIGAEKDEAVDALSGATQPFLQGAVIPGAVYTTWVLWYWANGDVVEQLKAKTRQKITKTDVVRFLASEDLGKVRFALHMAIESDVTSESIFQTLKVADHNTAKLALHTLEQMNVEVPEMKLVELLGSTSEAAEWGIIDFIGNRNPGPVLLLALKKCMPDLTFIGKHKVKMILKDNLFDG</sequence>
<keyword evidence="2" id="KW-1185">Reference proteome</keyword>
<reference evidence="1 2" key="1">
    <citation type="submission" date="2018-05" db="EMBL/GenBank/DDBJ databases">
        <title>Marinilabilia rubrum sp. nov., isolated from saltern sediment.</title>
        <authorList>
            <person name="Zhang R."/>
        </authorList>
    </citation>
    <scope>NUCLEOTIDE SEQUENCE [LARGE SCALE GENOMIC DNA]</scope>
    <source>
        <strain evidence="1 2">WTE16</strain>
    </source>
</reference>
<comment type="caution">
    <text evidence="1">The sequence shown here is derived from an EMBL/GenBank/DDBJ whole genome shotgun (WGS) entry which is preliminary data.</text>
</comment>
<evidence type="ECO:0000313" key="1">
    <source>
        <dbReference type="EMBL" id="PWE00304.1"/>
    </source>
</evidence>
<evidence type="ECO:0000313" key="2">
    <source>
        <dbReference type="Proteomes" id="UP000244956"/>
    </source>
</evidence>
<accession>A0A2U2BB55</accession>
<protein>
    <submittedName>
        <fullName evidence="1">Uncharacterized protein</fullName>
    </submittedName>
</protein>
<proteinExistence type="predicted"/>
<dbReference type="AlphaFoldDB" id="A0A2U2BB55"/>
<organism evidence="1 2">
    <name type="scientific">Marinilabilia rubra</name>
    <dbReference type="NCBI Taxonomy" id="2162893"/>
    <lineage>
        <taxon>Bacteria</taxon>
        <taxon>Pseudomonadati</taxon>
        <taxon>Bacteroidota</taxon>
        <taxon>Bacteroidia</taxon>
        <taxon>Marinilabiliales</taxon>
        <taxon>Marinilabiliaceae</taxon>
        <taxon>Marinilabilia</taxon>
    </lineage>
</organism>
<gene>
    <name evidence="1" type="ORF">DDZ16_05020</name>
</gene>
<dbReference type="Proteomes" id="UP000244956">
    <property type="component" value="Unassembled WGS sequence"/>
</dbReference>
<name>A0A2U2BB55_9BACT</name>
<dbReference type="EMBL" id="QEWP01000003">
    <property type="protein sequence ID" value="PWE00304.1"/>
    <property type="molecule type" value="Genomic_DNA"/>
</dbReference>